<dbReference type="InterPro" id="IPR006631">
    <property type="entry name" value="DM4_12"/>
</dbReference>
<dbReference type="AlphaFoldDB" id="A0A6A4JTA0"/>
<evidence type="ECO:0000313" key="2">
    <source>
        <dbReference type="Proteomes" id="UP000466442"/>
    </source>
</evidence>
<dbReference type="Proteomes" id="UP000466442">
    <property type="component" value="Linkage Group LG9"/>
</dbReference>
<protein>
    <submittedName>
        <fullName evidence="1">Uncharacterized protein</fullName>
    </submittedName>
</protein>
<comment type="caution">
    <text evidence="1">The sequence shown here is derived from an EMBL/GenBank/DDBJ whole genome shotgun (WGS) entry which is preliminary data.</text>
</comment>
<accession>A0A6A4JTA0</accession>
<dbReference type="Pfam" id="PF07841">
    <property type="entry name" value="DM4_12"/>
    <property type="match status" value="1"/>
</dbReference>
<evidence type="ECO:0000313" key="1">
    <source>
        <dbReference type="EMBL" id="KAF6205001.1"/>
    </source>
</evidence>
<organism evidence="1 2">
    <name type="scientific">Apolygus lucorum</name>
    <name type="common">Small green plant bug</name>
    <name type="synonym">Lygocoris lucorum</name>
    <dbReference type="NCBI Taxonomy" id="248454"/>
    <lineage>
        <taxon>Eukaryota</taxon>
        <taxon>Metazoa</taxon>
        <taxon>Ecdysozoa</taxon>
        <taxon>Arthropoda</taxon>
        <taxon>Hexapoda</taxon>
        <taxon>Insecta</taxon>
        <taxon>Pterygota</taxon>
        <taxon>Neoptera</taxon>
        <taxon>Paraneoptera</taxon>
        <taxon>Hemiptera</taxon>
        <taxon>Heteroptera</taxon>
        <taxon>Panheteroptera</taxon>
        <taxon>Cimicomorpha</taxon>
        <taxon>Miridae</taxon>
        <taxon>Mirini</taxon>
        <taxon>Apolygus</taxon>
    </lineage>
</organism>
<reference evidence="1" key="1">
    <citation type="journal article" date="2021" name="Mol. Ecol. Resour.">
        <title>Apolygus lucorum genome provides insights into omnivorousness and mesophyll feeding.</title>
        <authorList>
            <person name="Liu Y."/>
            <person name="Liu H."/>
            <person name="Wang H."/>
            <person name="Huang T."/>
            <person name="Liu B."/>
            <person name="Yang B."/>
            <person name="Yin L."/>
            <person name="Li B."/>
            <person name="Zhang Y."/>
            <person name="Zhang S."/>
            <person name="Jiang F."/>
            <person name="Zhang X."/>
            <person name="Ren Y."/>
            <person name="Wang B."/>
            <person name="Wang S."/>
            <person name="Lu Y."/>
            <person name="Wu K."/>
            <person name="Fan W."/>
            <person name="Wang G."/>
        </authorList>
    </citation>
    <scope>NUCLEOTIDE SEQUENCE</scope>
    <source>
        <strain evidence="1">12Hb</strain>
    </source>
</reference>
<proteinExistence type="predicted"/>
<gene>
    <name evidence="1" type="ORF">GE061_019168</name>
</gene>
<sequence>MQAVAVARSLLLIALAIFLAGDLVSLVNRLAYAQDSTSGNEVAHHSDALPQKERLAQLTRAVKNSCLPKLICELNAAPEKERLNQKAKTLLQLIRDTSISMTAEVSSRYHFAAHMGQLIAGVDGTGCHNFYPGCPLPSVKVLSLLNKPSLF</sequence>
<name>A0A6A4JTA0_APOLU</name>
<dbReference type="EMBL" id="WIXP02000009">
    <property type="protein sequence ID" value="KAF6205001.1"/>
    <property type="molecule type" value="Genomic_DNA"/>
</dbReference>
<keyword evidence="2" id="KW-1185">Reference proteome</keyword>
<dbReference type="OrthoDB" id="6371365at2759"/>